<evidence type="ECO:0000313" key="1">
    <source>
        <dbReference type="EMBL" id="MDQ1022664.1"/>
    </source>
</evidence>
<organism evidence="1 2">
    <name type="scientific">Streptomyces umbrinus</name>
    <dbReference type="NCBI Taxonomy" id="67370"/>
    <lineage>
        <taxon>Bacteria</taxon>
        <taxon>Bacillati</taxon>
        <taxon>Actinomycetota</taxon>
        <taxon>Actinomycetes</taxon>
        <taxon>Kitasatosporales</taxon>
        <taxon>Streptomycetaceae</taxon>
        <taxon>Streptomyces</taxon>
        <taxon>Streptomyces phaeochromogenes group</taxon>
    </lineage>
</organism>
<gene>
    <name evidence="1" type="ORF">QF035_000246</name>
</gene>
<dbReference type="EMBL" id="JAUSZI010000002">
    <property type="protein sequence ID" value="MDQ1022664.1"/>
    <property type="molecule type" value="Genomic_DNA"/>
</dbReference>
<reference evidence="1 2" key="1">
    <citation type="submission" date="2023-07" db="EMBL/GenBank/DDBJ databases">
        <title>Comparative genomics of wheat-associated soil bacteria to identify genetic determinants of phenazine resistance.</title>
        <authorList>
            <person name="Mouncey N."/>
        </authorList>
    </citation>
    <scope>NUCLEOTIDE SEQUENCE [LARGE SCALE GENOMIC DNA]</scope>
    <source>
        <strain evidence="1 2">V2I4</strain>
    </source>
</reference>
<keyword evidence="2" id="KW-1185">Reference proteome</keyword>
<dbReference type="Proteomes" id="UP001230328">
    <property type="component" value="Unassembled WGS sequence"/>
</dbReference>
<name>A0ABU0SGI6_9ACTN</name>
<sequence>MSSVAPASFSTDLDDLTEQASALAESGRIRLVPHMLSLPEQHTMSLRSVEAGEVSGEGFLDLASHVGSRFLYAEFDFVDAAAMLDASARGALTEFTGHEASRWSVLRRRIRENDGRCAKAQMAFTDGMALFTWVGEADWLGDMAEEWGILCRATTPDRIT</sequence>
<comment type="caution">
    <text evidence="1">The sequence shown here is derived from an EMBL/GenBank/DDBJ whole genome shotgun (WGS) entry which is preliminary data.</text>
</comment>
<accession>A0ABU0SGI6</accession>
<protein>
    <submittedName>
        <fullName evidence="1">Uncharacterized protein</fullName>
    </submittedName>
</protein>
<evidence type="ECO:0000313" key="2">
    <source>
        <dbReference type="Proteomes" id="UP001230328"/>
    </source>
</evidence>
<dbReference type="RefSeq" id="WP_307517540.1">
    <property type="nucleotide sequence ID" value="NZ_JAUSZI010000002.1"/>
</dbReference>
<proteinExistence type="predicted"/>